<gene>
    <name evidence="9" type="ordered locus">Dacet_2076</name>
</gene>
<dbReference type="FunCoup" id="D4H1S9">
    <property type="interactions" value="334"/>
</dbReference>
<feature type="domain" description="ABC transmembrane type-1" evidence="8">
    <location>
        <begin position="51"/>
        <end position="239"/>
    </location>
</feature>
<comment type="similarity">
    <text evidence="7">Belongs to the binding-protein-dependent transport system permease family.</text>
</comment>
<evidence type="ECO:0000256" key="6">
    <source>
        <dbReference type="ARBA" id="ARBA00023136"/>
    </source>
</evidence>
<keyword evidence="6 7" id="KW-0472">Membrane</keyword>
<keyword evidence="3" id="KW-1003">Cell membrane</keyword>
<dbReference type="Proteomes" id="UP000002012">
    <property type="component" value="Chromosome"/>
</dbReference>
<protein>
    <submittedName>
        <fullName evidence="9">Binding-protein-dependent transport systems inner membrane component</fullName>
    </submittedName>
</protein>
<evidence type="ECO:0000256" key="5">
    <source>
        <dbReference type="ARBA" id="ARBA00022989"/>
    </source>
</evidence>
<dbReference type="eggNOG" id="COG0600">
    <property type="taxonomic scope" value="Bacteria"/>
</dbReference>
<feature type="transmembrane region" description="Helical" evidence="7">
    <location>
        <begin position="190"/>
        <end position="210"/>
    </location>
</feature>
<evidence type="ECO:0000256" key="2">
    <source>
        <dbReference type="ARBA" id="ARBA00022448"/>
    </source>
</evidence>
<dbReference type="GO" id="GO:0005886">
    <property type="term" value="C:plasma membrane"/>
    <property type="evidence" value="ECO:0007669"/>
    <property type="project" value="UniProtKB-SubCell"/>
</dbReference>
<evidence type="ECO:0000256" key="4">
    <source>
        <dbReference type="ARBA" id="ARBA00022692"/>
    </source>
</evidence>
<evidence type="ECO:0000256" key="1">
    <source>
        <dbReference type="ARBA" id="ARBA00004651"/>
    </source>
</evidence>
<reference evidence="9 10" key="1">
    <citation type="journal article" date="2010" name="Stand. Genomic Sci.">
        <title>Complete genome sequence of Denitrovibrio acetiphilus type strain (N2460).</title>
        <authorList>
            <person name="Kiss H."/>
            <person name="Lang E."/>
            <person name="Lapidus A."/>
            <person name="Copeland A."/>
            <person name="Nolan M."/>
            <person name="Glavina Del Rio T."/>
            <person name="Chen F."/>
            <person name="Lucas S."/>
            <person name="Tice H."/>
            <person name="Cheng J.F."/>
            <person name="Han C."/>
            <person name="Goodwin L."/>
            <person name="Pitluck S."/>
            <person name="Liolios K."/>
            <person name="Pati A."/>
            <person name="Ivanova N."/>
            <person name="Mavromatis K."/>
            <person name="Chen A."/>
            <person name="Palaniappan K."/>
            <person name="Land M."/>
            <person name="Hauser L."/>
            <person name="Chang Y.J."/>
            <person name="Jeffries C.D."/>
            <person name="Detter J.C."/>
            <person name="Brettin T."/>
            <person name="Spring S."/>
            <person name="Rohde M."/>
            <person name="Goker M."/>
            <person name="Woyke T."/>
            <person name="Bristow J."/>
            <person name="Eisen J.A."/>
            <person name="Markowitz V."/>
            <person name="Hugenholtz P."/>
            <person name="Kyrpides N.C."/>
            <person name="Klenk H.P."/>
        </authorList>
    </citation>
    <scope>NUCLEOTIDE SEQUENCE [LARGE SCALE GENOMIC DNA]</scope>
    <source>
        <strain evidence="10">DSM 12809 / NBRC 114555 / N2460</strain>
    </source>
</reference>
<feature type="transmembrane region" description="Helical" evidence="7">
    <location>
        <begin position="165"/>
        <end position="183"/>
    </location>
</feature>
<sequence length="245" mass="26731" precursor="true">MNSNRKIQTAGIIFVLLLWQTASVLSGEFAVASPFSAFPVAFRMITDFSFLKNHMLITAVRVISALVLGSVTGFILGIFAGKYPLIMQFIEPMRRVLTTIPGIVAAVLAMLWLGLGSAMVIFLNSMFIIPVVYINVAESINKCDNTYIEMADVYQLSTLSRIKNIYIPIVSSALSAALVLVTGNSMRMTVLAEVLGTGEGLGFVLGISRARLDMPSLYGCVLISFAFVWAGEILIKLVIQRYCRA</sequence>
<evidence type="ECO:0000313" key="10">
    <source>
        <dbReference type="Proteomes" id="UP000002012"/>
    </source>
</evidence>
<dbReference type="PROSITE" id="PS50928">
    <property type="entry name" value="ABC_TM1"/>
    <property type="match status" value="1"/>
</dbReference>
<dbReference type="Pfam" id="PF00528">
    <property type="entry name" value="BPD_transp_1"/>
    <property type="match status" value="1"/>
</dbReference>
<comment type="subcellular location">
    <subcellularLocation>
        <location evidence="1 7">Cell membrane</location>
        <topology evidence="1 7">Multi-pass membrane protein</topology>
    </subcellularLocation>
</comment>
<evidence type="ECO:0000259" key="8">
    <source>
        <dbReference type="PROSITE" id="PS50928"/>
    </source>
</evidence>
<dbReference type="PANTHER" id="PTHR30151:SF0">
    <property type="entry name" value="ABC TRANSPORTER PERMEASE PROTEIN MJ0413-RELATED"/>
    <property type="match status" value="1"/>
</dbReference>
<dbReference type="InterPro" id="IPR000515">
    <property type="entry name" value="MetI-like"/>
</dbReference>
<dbReference type="KEGG" id="dap:Dacet_2076"/>
<dbReference type="OrthoDB" id="9796361at2"/>
<organism evidence="9 10">
    <name type="scientific">Denitrovibrio acetiphilus (strain DSM 12809 / NBRC 114555 / N2460)</name>
    <dbReference type="NCBI Taxonomy" id="522772"/>
    <lineage>
        <taxon>Bacteria</taxon>
        <taxon>Pseudomonadati</taxon>
        <taxon>Deferribacterota</taxon>
        <taxon>Deferribacteres</taxon>
        <taxon>Deferribacterales</taxon>
        <taxon>Geovibrionaceae</taxon>
        <taxon>Denitrovibrio</taxon>
    </lineage>
</organism>
<keyword evidence="10" id="KW-1185">Reference proteome</keyword>
<keyword evidence="5 7" id="KW-1133">Transmembrane helix</keyword>
<dbReference type="HOGENOM" id="CLU_046113_4_2_0"/>
<dbReference type="PANTHER" id="PTHR30151">
    <property type="entry name" value="ALKANE SULFONATE ABC TRANSPORTER-RELATED, MEMBRANE SUBUNIT"/>
    <property type="match status" value="1"/>
</dbReference>
<dbReference type="STRING" id="522772.Dacet_2076"/>
<accession>D4H1S9</accession>
<dbReference type="InParanoid" id="D4H1S9"/>
<dbReference type="AlphaFoldDB" id="D4H1S9"/>
<keyword evidence="2 7" id="KW-0813">Transport</keyword>
<dbReference type="EMBL" id="CP001968">
    <property type="protein sequence ID" value="ADD68839.1"/>
    <property type="molecule type" value="Genomic_DNA"/>
</dbReference>
<dbReference type="SUPFAM" id="SSF161098">
    <property type="entry name" value="MetI-like"/>
    <property type="match status" value="1"/>
</dbReference>
<evidence type="ECO:0000256" key="7">
    <source>
        <dbReference type="RuleBase" id="RU363032"/>
    </source>
</evidence>
<proteinExistence type="inferred from homology"/>
<dbReference type="PaxDb" id="522772-Dacet_2076"/>
<feature type="transmembrane region" description="Helical" evidence="7">
    <location>
        <begin position="61"/>
        <end position="81"/>
    </location>
</feature>
<dbReference type="RefSeq" id="WP_013011343.1">
    <property type="nucleotide sequence ID" value="NC_013943.1"/>
</dbReference>
<dbReference type="InterPro" id="IPR035906">
    <property type="entry name" value="MetI-like_sf"/>
</dbReference>
<name>D4H1S9_DENA2</name>
<evidence type="ECO:0000256" key="3">
    <source>
        <dbReference type="ARBA" id="ARBA00022475"/>
    </source>
</evidence>
<feature type="transmembrane region" description="Helical" evidence="7">
    <location>
        <begin position="102"/>
        <end position="123"/>
    </location>
</feature>
<feature type="transmembrane region" description="Helical" evidence="7">
    <location>
        <begin position="216"/>
        <end position="239"/>
    </location>
</feature>
<keyword evidence="4 7" id="KW-0812">Transmembrane</keyword>
<dbReference type="GO" id="GO:0055085">
    <property type="term" value="P:transmembrane transport"/>
    <property type="evidence" value="ECO:0007669"/>
    <property type="project" value="InterPro"/>
</dbReference>
<dbReference type="Gene3D" id="1.10.3720.10">
    <property type="entry name" value="MetI-like"/>
    <property type="match status" value="1"/>
</dbReference>
<evidence type="ECO:0000313" key="9">
    <source>
        <dbReference type="EMBL" id="ADD68839.1"/>
    </source>
</evidence>